<feature type="transmembrane region" description="Helical" evidence="1">
    <location>
        <begin position="48"/>
        <end position="70"/>
    </location>
</feature>
<dbReference type="InterPro" id="IPR029032">
    <property type="entry name" value="AhpD-like"/>
</dbReference>
<reference evidence="2 3" key="1">
    <citation type="submission" date="2017-03" db="EMBL/GenBank/DDBJ databases">
        <authorList>
            <person name="Afonso C.L."/>
            <person name="Miller P.J."/>
            <person name="Scott M.A."/>
            <person name="Spackman E."/>
            <person name="Goraichik I."/>
            <person name="Dimitrov K.M."/>
            <person name="Suarez D.L."/>
            <person name="Swayne D.E."/>
        </authorList>
    </citation>
    <scope>NUCLEOTIDE SEQUENCE [LARGE SCALE GENOMIC DNA]</scope>
    <source>
        <strain evidence="2 3">CECT 7450</strain>
    </source>
</reference>
<feature type="transmembrane region" description="Helical" evidence="1">
    <location>
        <begin position="6"/>
        <end position="27"/>
    </location>
</feature>
<dbReference type="AlphaFoldDB" id="A0A1X6ZI01"/>
<proteinExistence type="predicted"/>
<dbReference type="OrthoDB" id="7875737at2"/>
<dbReference type="SUPFAM" id="SSF69118">
    <property type="entry name" value="AhpD-like"/>
    <property type="match status" value="1"/>
</dbReference>
<dbReference type="EMBL" id="FWFX01000007">
    <property type="protein sequence ID" value="SLN51803.1"/>
    <property type="molecule type" value="Genomic_DNA"/>
</dbReference>
<dbReference type="Proteomes" id="UP000193061">
    <property type="component" value="Unassembled WGS sequence"/>
</dbReference>
<gene>
    <name evidence="2" type="ORF">ROA7450_02613</name>
</gene>
<accession>A0A1X6ZI01</accession>
<keyword evidence="3" id="KW-1185">Reference proteome</keyword>
<protein>
    <submittedName>
        <fullName evidence="2">Uncharacterized protein</fullName>
    </submittedName>
</protein>
<organism evidence="2 3">
    <name type="scientific">Roseovarius albus</name>
    <dbReference type="NCBI Taxonomy" id="1247867"/>
    <lineage>
        <taxon>Bacteria</taxon>
        <taxon>Pseudomonadati</taxon>
        <taxon>Pseudomonadota</taxon>
        <taxon>Alphaproteobacteria</taxon>
        <taxon>Rhodobacterales</taxon>
        <taxon>Roseobacteraceae</taxon>
        <taxon>Roseovarius</taxon>
    </lineage>
</organism>
<evidence type="ECO:0000256" key="1">
    <source>
        <dbReference type="SAM" id="Phobius"/>
    </source>
</evidence>
<keyword evidence="1" id="KW-0812">Transmembrane</keyword>
<name>A0A1X6ZI01_9RHOB</name>
<sequence>MGSLVWIGAAVSLAGLVGLFWCIFKVWKARNAGISDDELREAVRQVMPWNTGALFLSVLGLMIVIVGIALS</sequence>
<evidence type="ECO:0000313" key="2">
    <source>
        <dbReference type="EMBL" id="SLN51803.1"/>
    </source>
</evidence>
<keyword evidence="1" id="KW-0472">Membrane</keyword>
<evidence type="ECO:0000313" key="3">
    <source>
        <dbReference type="Proteomes" id="UP000193061"/>
    </source>
</evidence>
<keyword evidence="1" id="KW-1133">Transmembrane helix</keyword>
<dbReference type="RefSeq" id="WP_085806227.1">
    <property type="nucleotide sequence ID" value="NZ_FWFX01000007.1"/>
</dbReference>